<evidence type="ECO:0000313" key="3">
    <source>
        <dbReference type="Proteomes" id="UP000279259"/>
    </source>
</evidence>
<gene>
    <name evidence="2" type="ORF">EHS25_005532</name>
</gene>
<keyword evidence="3" id="KW-1185">Reference proteome</keyword>
<evidence type="ECO:0000313" key="2">
    <source>
        <dbReference type="EMBL" id="RSH83628.1"/>
    </source>
</evidence>
<evidence type="ECO:0000256" key="1">
    <source>
        <dbReference type="SAM" id="SignalP"/>
    </source>
</evidence>
<comment type="caution">
    <text evidence="2">The sequence shown here is derived from an EMBL/GenBank/DDBJ whole genome shotgun (WGS) entry which is preliminary data.</text>
</comment>
<organism evidence="2 3">
    <name type="scientific">Saitozyma podzolica</name>
    <dbReference type="NCBI Taxonomy" id="1890683"/>
    <lineage>
        <taxon>Eukaryota</taxon>
        <taxon>Fungi</taxon>
        <taxon>Dikarya</taxon>
        <taxon>Basidiomycota</taxon>
        <taxon>Agaricomycotina</taxon>
        <taxon>Tremellomycetes</taxon>
        <taxon>Tremellales</taxon>
        <taxon>Trimorphomycetaceae</taxon>
        <taxon>Saitozyma</taxon>
    </lineage>
</organism>
<sequence length="296" mass="32289">MANLIWTTGLLAVLALVSSVPLQQDVLLAGLVLGGKLGAGRESSRSEDRGYSDTRRIWCRSIGMGCNRPVGHDAHSTHLDWQGDECGFQVVGRAGEASDPGHSIPQDAVQLVPEVDEVAPLEGALQVPQVLLHAYPQDNEGVLVGNRSRCTLCSHAGPQHPEAIGEEVLKGKHLALGRVEAYGWFSLTREDQRLFQCRVVWAEDVDAVKVGHDEPVWAEGRSQVADYPVEERGVLRESLGYVPPLGCVERVAYVERGQQATRENRHCIGKRHGVSPRFAKMMELGRAVNPSSSKLV</sequence>
<feature type="chain" id="PRO_5019307526" evidence="1">
    <location>
        <begin position="20"/>
        <end position="296"/>
    </location>
</feature>
<feature type="signal peptide" evidence="1">
    <location>
        <begin position="1"/>
        <end position="19"/>
    </location>
</feature>
<dbReference type="Proteomes" id="UP000279259">
    <property type="component" value="Unassembled WGS sequence"/>
</dbReference>
<accession>A0A427XXM4</accession>
<dbReference type="AlphaFoldDB" id="A0A427XXM4"/>
<name>A0A427XXM4_9TREE</name>
<protein>
    <submittedName>
        <fullName evidence="2">Uncharacterized protein</fullName>
    </submittedName>
</protein>
<keyword evidence="1" id="KW-0732">Signal</keyword>
<dbReference type="EMBL" id="RSCD01000024">
    <property type="protein sequence ID" value="RSH83628.1"/>
    <property type="molecule type" value="Genomic_DNA"/>
</dbReference>
<reference evidence="2 3" key="1">
    <citation type="submission" date="2018-11" db="EMBL/GenBank/DDBJ databases">
        <title>Genome sequence of Saitozyma podzolica DSM 27192.</title>
        <authorList>
            <person name="Aliyu H."/>
            <person name="Gorte O."/>
            <person name="Ochsenreither K."/>
        </authorList>
    </citation>
    <scope>NUCLEOTIDE SEQUENCE [LARGE SCALE GENOMIC DNA]</scope>
    <source>
        <strain evidence="2 3">DSM 27192</strain>
    </source>
</reference>
<proteinExistence type="predicted"/>